<proteinExistence type="predicted"/>
<organism evidence="3 4">
    <name type="scientific">Testicularia cyperi</name>
    <dbReference type="NCBI Taxonomy" id="1882483"/>
    <lineage>
        <taxon>Eukaryota</taxon>
        <taxon>Fungi</taxon>
        <taxon>Dikarya</taxon>
        <taxon>Basidiomycota</taxon>
        <taxon>Ustilaginomycotina</taxon>
        <taxon>Ustilaginomycetes</taxon>
        <taxon>Ustilaginales</taxon>
        <taxon>Anthracoideaceae</taxon>
        <taxon>Testicularia</taxon>
    </lineage>
</organism>
<feature type="transmembrane region" description="Helical" evidence="2">
    <location>
        <begin position="75"/>
        <end position="94"/>
    </location>
</feature>
<dbReference type="Proteomes" id="UP000246740">
    <property type="component" value="Unassembled WGS sequence"/>
</dbReference>
<dbReference type="AlphaFoldDB" id="A0A317XJZ5"/>
<feature type="region of interest" description="Disordered" evidence="1">
    <location>
        <begin position="1"/>
        <end position="36"/>
    </location>
</feature>
<accession>A0A317XJZ5</accession>
<evidence type="ECO:0000256" key="2">
    <source>
        <dbReference type="SAM" id="Phobius"/>
    </source>
</evidence>
<evidence type="ECO:0000256" key="1">
    <source>
        <dbReference type="SAM" id="MobiDB-lite"/>
    </source>
</evidence>
<gene>
    <name evidence="3" type="ORF">BCV70DRAFT_34257</name>
</gene>
<reference evidence="3 4" key="1">
    <citation type="journal article" date="2018" name="Mol. Biol. Evol.">
        <title>Broad Genomic Sampling Reveals a Smut Pathogenic Ancestry of the Fungal Clade Ustilaginomycotina.</title>
        <authorList>
            <person name="Kijpornyongpan T."/>
            <person name="Mondo S.J."/>
            <person name="Barry K."/>
            <person name="Sandor L."/>
            <person name="Lee J."/>
            <person name="Lipzen A."/>
            <person name="Pangilinan J."/>
            <person name="LaButti K."/>
            <person name="Hainaut M."/>
            <person name="Henrissat B."/>
            <person name="Grigoriev I.V."/>
            <person name="Spatafora J.W."/>
            <person name="Aime M.C."/>
        </authorList>
    </citation>
    <scope>NUCLEOTIDE SEQUENCE [LARGE SCALE GENOMIC DNA]</scope>
    <source>
        <strain evidence="3 4">MCA 3645</strain>
    </source>
</reference>
<dbReference type="InParanoid" id="A0A317XJZ5"/>
<sequence length="122" mass="14061">MTDRSRAMHNEDQASQVREHPNTARGRRQPVDDPTLDRLPCQGWWLGATHRVQPRWHPCLVSVSRRSQEGVSKELVIITTTLIISIVISGRVVASSSRRCYLGTRLDERHRHKAHRKDNIHS</sequence>
<protein>
    <submittedName>
        <fullName evidence="3">Uncharacterized protein</fullName>
    </submittedName>
</protein>
<keyword evidence="2" id="KW-0812">Transmembrane</keyword>
<evidence type="ECO:0000313" key="3">
    <source>
        <dbReference type="EMBL" id="PWY98594.1"/>
    </source>
</evidence>
<keyword evidence="2" id="KW-1133">Transmembrane helix</keyword>
<evidence type="ECO:0000313" key="4">
    <source>
        <dbReference type="Proteomes" id="UP000246740"/>
    </source>
</evidence>
<keyword evidence="2" id="KW-0472">Membrane</keyword>
<feature type="compositionally biased region" description="Basic and acidic residues" evidence="1">
    <location>
        <begin position="1"/>
        <end position="22"/>
    </location>
</feature>
<keyword evidence="4" id="KW-1185">Reference proteome</keyword>
<name>A0A317XJZ5_9BASI</name>
<dbReference type="EMBL" id="KZ819198">
    <property type="protein sequence ID" value="PWY98594.1"/>
    <property type="molecule type" value="Genomic_DNA"/>
</dbReference>